<dbReference type="OrthoDB" id="5835829at2759"/>
<reference evidence="2" key="1">
    <citation type="journal article" date="2022" name="Front. Genet.">
        <title>Chromosome-Scale Assembly of the Dendrobium nobile Genome Provides Insights Into the Molecular Mechanism of the Biosynthesis of the Medicinal Active Ingredient of Dendrobium.</title>
        <authorList>
            <person name="Xu Q."/>
            <person name="Niu S.-C."/>
            <person name="Li K.-L."/>
            <person name="Zheng P.-J."/>
            <person name="Zhang X.-J."/>
            <person name="Jia Y."/>
            <person name="Liu Y."/>
            <person name="Niu Y.-X."/>
            <person name="Yu L.-H."/>
            <person name="Chen D.-F."/>
            <person name="Zhang G.-Q."/>
        </authorList>
    </citation>
    <scope>NUCLEOTIDE SEQUENCE</scope>
    <source>
        <tissue evidence="2">Leaf</tissue>
    </source>
</reference>
<dbReference type="FunFam" id="3.40.50.2000:FF:000020">
    <property type="entry name" value="Glycosyltransferase"/>
    <property type="match status" value="1"/>
</dbReference>
<comment type="caution">
    <text evidence="2">The sequence shown here is derived from an EMBL/GenBank/DDBJ whole genome shotgun (WGS) entry which is preliminary data.</text>
</comment>
<dbReference type="EMBL" id="JAGYWB010000016">
    <property type="protein sequence ID" value="KAI0496679.1"/>
    <property type="molecule type" value="Genomic_DNA"/>
</dbReference>
<evidence type="ECO:0000313" key="2">
    <source>
        <dbReference type="EMBL" id="KAI0496679.1"/>
    </source>
</evidence>
<dbReference type="GO" id="GO:0035251">
    <property type="term" value="F:UDP-glucosyltransferase activity"/>
    <property type="evidence" value="ECO:0007669"/>
    <property type="project" value="InterPro"/>
</dbReference>
<evidence type="ECO:0000313" key="3">
    <source>
        <dbReference type="Proteomes" id="UP000829196"/>
    </source>
</evidence>
<evidence type="ECO:0000256" key="1">
    <source>
        <dbReference type="ARBA" id="ARBA00022679"/>
    </source>
</evidence>
<proteinExistence type="predicted"/>
<dbReference type="InterPro" id="IPR002213">
    <property type="entry name" value="UDP_glucos_trans"/>
</dbReference>
<accession>A0A8T3AJT8</accession>
<organism evidence="2 3">
    <name type="scientific">Dendrobium nobile</name>
    <name type="common">Orchid</name>
    <dbReference type="NCBI Taxonomy" id="94219"/>
    <lineage>
        <taxon>Eukaryota</taxon>
        <taxon>Viridiplantae</taxon>
        <taxon>Streptophyta</taxon>
        <taxon>Embryophyta</taxon>
        <taxon>Tracheophyta</taxon>
        <taxon>Spermatophyta</taxon>
        <taxon>Magnoliopsida</taxon>
        <taxon>Liliopsida</taxon>
        <taxon>Asparagales</taxon>
        <taxon>Orchidaceae</taxon>
        <taxon>Epidendroideae</taxon>
        <taxon>Malaxideae</taxon>
        <taxon>Dendrobiinae</taxon>
        <taxon>Dendrobium</taxon>
    </lineage>
</organism>
<protein>
    <recommendedName>
        <fullName evidence="4">Anthocyanidin 5,3-O-glucosyltransferase</fullName>
    </recommendedName>
</protein>
<dbReference type="SMR" id="A0A8T3AJT8"/>
<dbReference type="Proteomes" id="UP000829196">
    <property type="component" value="Unassembled WGS sequence"/>
</dbReference>
<gene>
    <name evidence="2" type="ORF">KFK09_023003</name>
</gene>
<keyword evidence="1" id="KW-0808">Transferase</keyword>
<dbReference type="SUPFAM" id="SSF53756">
    <property type="entry name" value="UDP-Glycosyltransferase/glycogen phosphorylase"/>
    <property type="match status" value="1"/>
</dbReference>
<dbReference type="CDD" id="cd03784">
    <property type="entry name" value="GT1_Gtf-like"/>
    <property type="match status" value="1"/>
</dbReference>
<dbReference type="Gene3D" id="3.40.50.2000">
    <property type="entry name" value="Glycogen Phosphorylase B"/>
    <property type="match status" value="2"/>
</dbReference>
<dbReference type="PANTHER" id="PTHR48048:SF89">
    <property type="entry name" value="GLYCOSYLTRANSFERASE"/>
    <property type="match status" value="1"/>
</dbReference>
<sequence length="479" mass="51404">MKETLVLYPSPGMGHLVSMVELGKLFLTHGFAVAVITVNSTYTTGAASSTATFMTRMSSAHPFLSFHRLPSVSLHPNASPHHEAHAFDLFRLSNPHLLSLLSSLSQSSPVRALIVDFFCTIALDVAAELAIPSYIFFTSSAASLAAFLHLPALHSKVTTSFKDLGDSPLHFPGLPPIPARDMPLPMLDRDDDAYKGFVAVFNRAPDADGIIVNTFVSLEPRPLQAIAGGLAVPGKKAPPVHCVGPLIAIQPKLRHDCLDWLDKQPQQSVVFLCFGSLGAFSAKQLHEIAIGLEKSQQKFLWVVRSPPNPVAALAPGGGESAKLTEAPPEPELEALLPEGFLDRTGERGLVVKSWAPQAEVLRHGAVGGFVTHCGWNSVLEAIVGGVAMVAWPLYAEQRMNKLMLVEKGLAVEMRGYESGAVEAAEVEERVKGVVEAEWGREARGRMELLRLAAEAAMADGGSSSVAVNDLVSKWKAGRR</sequence>
<evidence type="ECO:0008006" key="4">
    <source>
        <dbReference type="Google" id="ProtNLM"/>
    </source>
</evidence>
<keyword evidence="3" id="KW-1185">Reference proteome</keyword>
<dbReference type="AlphaFoldDB" id="A0A8T3AJT8"/>
<dbReference type="FunFam" id="3.40.50.2000:FF:000095">
    <property type="entry name" value="Glycosyltransferase"/>
    <property type="match status" value="1"/>
</dbReference>
<dbReference type="PANTHER" id="PTHR48048">
    <property type="entry name" value="GLYCOSYLTRANSFERASE"/>
    <property type="match status" value="1"/>
</dbReference>
<name>A0A8T3AJT8_DENNO</name>
<dbReference type="Pfam" id="PF00201">
    <property type="entry name" value="UDPGT"/>
    <property type="match status" value="1"/>
</dbReference>
<dbReference type="InterPro" id="IPR050481">
    <property type="entry name" value="UDP-glycosyltransf_plant"/>
</dbReference>